<proteinExistence type="predicted"/>
<dbReference type="RefSeq" id="WP_066784821.1">
    <property type="nucleotide sequence ID" value="NZ_CP014806.1"/>
</dbReference>
<evidence type="ECO:0000313" key="2">
    <source>
        <dbReference type="Proteomes" id="UP000076021"/>
    </source>
</evidence>
<keyword evidence="2" id="KW-1185">Reference proteome</keyword>
<reference evidence="2" key="2">
    <citation type="submission" date="2016-03" db="EMBL/GenBank/DDBJ databases">
        <authorList>
            <person name="Ploux O."/>
        </authorList>
    </citation>
    <scope>NUCLEOTIDE SEQUENCE [LARGE SCALE GENOMIC DNA]</scope>
    <source>
        <strain evidence="2">PP9</strain>
    </source>
</reference>
<name>A0A143H9L7_9BACL</name>
<evidence type="ECO:0000313" key="1">
    <source>
        <dbReference type="EMBL" id="AMW98216.1"/>
    </source>
</evidence>
<organism evidence="1 2">
    <name type="scientific">Rummeliibacillus stabekisii</name>
    <dbReference type="NCBI Taxonomy" id="241244"/>
    <lineage>
        <taxon>Bacteria</taxon>
        <taxon>Bacillati</taxon>
        <taxon>Bacillota</taxon>
        <taxon>Bacilli</taxon>
        <taxon>Bacillales</taxon>
        <taxon>Caryophanaceae</taxon>
        <taxon>Rummeliibacillus</taxon>
    </lineage>
</organism>
<dbReference type="AlphaFoldDB" id="A0A143H9L7"/>
<dbReference type="Proteomes" id="UP000076021">
    <property type="component" value="Chromosome"/>
</dbReference>
<dbReference type="EMBL" id="CP014806">
    <property type="protein sequence ID" value="AMW98216.1"/>
    <property type="molecule type" value="Genomic_DNA"/>
</dbReference>
<sequence length="149" mass="17421">MGKDPLLFIKTPPAFFRETVVPVETAEVLIESIVIEDQTEHLDYLENEQKPSKHNLQADELVKRKERLHFLSKPFQQRAYQPLVFVLIDGQEITGVVKKFDSETEDVFIQTSEKLLTYKVWEISDLVWRGSSFFKTQAQHVEKNKIDVE</sequence>
<dbReference type="OrthoDB" id="2456601at2"/>
<dbReference type="KEGG" id="rst:ATY39_01555"/>
<gene>
    <name evidence="1" type="ORF">ATY39_01555</name>
</gene>
<accession>A0A143H9L7</accession>
<reference evidence="1 2" key="1">
    <citation type="journal article" date="2016" name="Genome Announc.">
        <title>Whole-Genome Sequence of Rummeliibacillus stabekisii Strain PP9 Isolated from Antarctic Soil.</title>
        <authorList>
            <person name="da Mota F.F."/>
            <person name="Vollu R.E."/>
            <person name="Jurelevicius D."/>
            <person name="Seldin L."/>
        </authorList>
    </citation>
    <scope>NUCLEOTIDE SEQUENCE [LARGE SCALE GENOMIC DNA]</scope>
    <source>
        <strain evidence="1 2">PP9</strain>
    </source>
</reference>
<protein>
    <submittedName>
        <fullName evidence="1">Uncharacterized protein</fullName>
    </submittedName>
</protein>